<keyword evidence="2" id="KW-0934">Plastid</keyword>
<proteinExistence type="predicted"/>
<gene>
    <name evidence="2" type="primary">orf1</name>
</gene>
<keyword evidence="1" id="KW-0812">Transmembrane</keyword>
<name>A0A1D8RDU1_9STRA</name>
<reference evidence="2" key="1">
    <citation type="submission" date="2016-09" db="EMBL/GenBank/DDBJ databases">
        <title>The plastid genome of some eustigmatophyte algae harbours a bacteria-derived six-gene cluster for biosynthesis of a novel secondary metabolite.</title>
        <authorList>
            <person name="Yurchenko T."/>
            <person name="Sevcikova T."/>
            <person name="Strnad H."/>
            <person name="Butenko A."/>
            <person name="Elias M."/>
        </authorList>
    </citation>
    <scope>NUCLEOTIDE SEQUENCE</scope>
</reference>
<evidence type="ECO:0000256" key="1">
    <source>
        <dbReference type="SAM" id="Phobius"/>
    </source>
</evidence>
<keyword evidence="2" id="KW-0150">Chloroplast</keyword>
<organism evidence="2">
    <name type="scientific">Vischeria sp. CAUP Q 202</name>
    <dbReference type="NCBI Taxonomy" id="1805947"/>
    <lineage>
        <taxon>Eukaryota</taxon>
        <taxon>Sar</taxon>
        <taxon>Stramenopiles</taxon>
        <taxon>Ochrophyta</taxon>
        <taxon>Eustigmatophyceae</taxon>
        <taxon>Eustigmatales</taxon>
        <taxon>Chlorobotryaceae</taxon>
        <taxon>Vischeria</taxon>
    </lineage>
</organism>
<sequence>MMNIKNFQKLNLKTKVYLVSSFVESKQLCKITMYRLPLFFNLYENRLIHSEFLKEIFAELLENKEILKYNFQNKIFSLYTKNTNHYIEKISLLQRTKIVLISTLIILLIRSFPYKTLCQENKNFFRFYWITLINAIKSPFSVGLLVFYKMIRRFKIQKYFVSTILNLLFFSLVKKLFLNYVESKNFTQNLIFNYQTYANLFSPLEVLQLVRLYRFLTMFWVYMFFKQYISVSRILKRYKYKLNITY</sequence>
<feature type="transmembrane region" description="Helical" evidence="1">
    <location>
        <begin position="212"/>
        <end position="231"/>
    </location>
</feature>
<dbReference type="EMBL" id="KX839261">
    <property type="protein sequence ID" value="AOW70884.1"/>
    <property type="molecule type" value="Genomic_DNA"/>
</dbReference>
<evidence type="ECO:0000313" key="2">
    <source>
        <dbReference type="EMBL" id="AOW70884.1"/>
    </source>
</evidence>
<geneLocation type="chloroplast" evidence="2"/>
<feature type="transmembrane region" description="Helical" evidence="1">
    <location>
        <begin position="127"/>
        <end position="147"/>
    </location>
</feature>
<protein>
    <submittedName>
        <fullName evidence="2">Uncharacterized protein</fullName>
    </submittedName>
</protein>
<keyword evidence="1" id="KW-1133">Transmembrane helix</keyword>
<feature type="transmembrane region" description="Helical" evidence="1">
    <location>
        <begin position="98"/>
        <end position="115"/>
    </location>
</feature>
<feature type="transmembrane region" description="Helical" evidence="1">
    <location>
        <begin position="159"/>
        <end position="177"/>
    </location>
</feature>
<dbReference type="AlphaFoldDB" id="A0A1D8RDU1"/>
<keyword evidence="1" id="KW-0472">Membrane</keyword>
<accession>A0A1D8RDU1</accession>